<dbReference type="Pfam" id="PF18939">
    <property type="entry name" value="DUF5686"/>
    <property type="match status" value="1"/>
</dbReference>
<dbReference type="KEGG" id="fax:FUAX_16580"/>
<evidence type="ECO:0000256" key="1">
    <source>
        <dbReference type="SAM" id="SignalP"/>
    </source>
</evidence>
<dbReference type="InterPro" id="IPR008969">
    <property type="entry name" value="CarboxyPept-like_regulatory"/>
</dbReference>
<keyword evidence="1" id="KW-0732">Signal</keyword>
<dbReference type="AlphaFoldDB" id="A0AAU9CJX4"/>
<proteinExistence type="predicted"/>
<dbReference type="EMBL" id="AP025314">
    <property type="protein sequence ID" value="BDD09226.1"/>
    <property type="molecule type" value="Genomic_DNA"/>
</dbReference>
<dbReference type="Proteomes" id="UP001348817">
    <property type="component" value="Chromosome"/>
</dbReference>
<dbReference type="Pfam" id="PF13715">
    <property type="entry name" value="CarbopepD_reg_2"/>
    <property type="match status" value="1"/>
</dbReference>
<dbReference type="InterPro" id="IPR043741">
    <property type="entry name" value="DUF5686"/>
</dbReference>
<feature type="chain" id="PRO_5043358727" evidence="1">
    <location>
        <begin position="23"/>
        <end position="850"/>
    </location>
</feature>
<keyword evidence="2" id="KW-0176">Collagen</keyword>
<gene>
    <name evidence="2" type="ORF">FUAX_16580</name>
</gene>
<feature type="signal peptide" evidence="1">
    <location>
        <begin position="1"/>
        <end position="22"/>
    </location>
</feature>
<evidence type="ECO:0000313" key="2">
    <source>
        <dbReference type="EMBL" id="BDD09226.1"/>
    </source>
</evidence>
<reference evidence="2 3" key="1">
    <citation type="submission" date="2021-12" db="EMBL/GenBank/DDBJ databases">
        <title>Genome sequencing of bacteria with rrn-lacking chromosome and rrn-plasmid.</title>
        <authorList>
            <person name="Anda M."/>
            <person name="Iwasaki W."/>
        </authorList>
    </citation>
    <scope>NUCLEOTIDE SEQUENCE [LARGE SCALE GENOMIC DNA]</scope>
    <source>
        <strain evidence="2 3">DSM 100852</strain>
    </source>
</reference>
<dbReference type="RefSeq" id="WP_338394440.1">
    <property type="nucleotide sequence ID" value="NZ_AP025314.1"/>
</dbReference>
<protein>
    <submittedName>
        <fullName evidence="2">Collagen-binding protein</fullName>
    </submittedName>
</protein>
<sequence>MRVSRTLLLVVSIFFLALESMAQNVVQIKGTVYDSETKEPIPFVNVVLKNRKEIGTITDVNGKFSFKAKVKGKKAVLLASFIGYLPTEQAVEIAGLGNVEILLNTETRKLDEVVFEAPENPAYAVIRKAAKRKRKLAPEDLDHYTFKSYKKSELFVKDFKVFEKWKVAKEAIKVVEKLKLDGLRNEDGSYKVPILVAESFLDIYHEKGRDARKLEKSHVTGIGVDPDDNVSRLMADNSFNGFDFSKDEIFLLDKNVPSPIGDAWRITYEMWMIDSLAKVGADPCYKIEVEPRAKGDIAFSGKIWITKKDFALRKLDLKLAVGANMNYVSSVDIRREYIKGAGNKWYVKRSRLDLDVSDTGPFPGVFLRLYTLNNGFDSTTPMPQGVFDDRYEIAESKEYDDEAYWETFRDSLSVISPQDAISVHQVIDSIQDRPAIKRFTVVGKIVANSYIDGKYVDWGSVLSLYAWNNVEGHRFQFGFRTTKKFSERWFFKPSIAYGTKDNKWKYSLDAIYNINRSKGIFVGATVRRDLRGLAQLGFEGESTRYLRAYTRWGNIDRRNPYYNDEFKAFFTTRFKRNWSPSFSMRYRKLSAVKPVKFASAVEEIKPWNEVRSVEGEIGLKYVQSNMFVLNRSNKLIPLGAKRKPIFTLNAAYGMYKDGSDWKPYQRFSAGIRQRNAPLTALGSTWYKLEGGVTLGEVPYQLMKVHQGNESMLNFTGAIQMMKNFEFVSDHYVEAKVEHYFDGKLITRLPGLSYLNHWFDARILLIGDVVWGGMSDTGKEFNSHYINTDGKKRGYHRFRYLEHDRPFIDAGVGIENIFKLLRIDFMRRLTYLEPEYGGKNWAIKLSARFKF</sequence>
<dbReference type="Gene3D" id="2.60.40.1120">
    <property type="entry name" value="Carboxypeptidase-like, regulatory domain"/>
    <property type="match status" value="1"/>
</dbReference>
<accession>A0AAU9CJX4</accession>
<evidence type="ECO:0000313" key="3">
    <source>
        <dbReference type="Proteomes" id="UP001348817"/>
    </source>
</evidence>
<organism evidence="2 3">
    <name type="scientific">Fulvitalea axinellae</name>
    <dbReference type="NCBI Taxonomy" id="1182444"/>
    <lineage>
        <taxon>Bacteria</taxon>
        <taxon>Pseudomonadati</taxon>
        <taxon>Bacteroidota</taxon>
        <taxon>Cytophagia</taxon>
        <taxon>Cytophagales</taxon>
        <taxon>Persicobacteraceae</taxon>
        <taxon>Fulvitalea</taxon>
    </lineage>
</organism>
<dbReference type="SUPFAM" id="SSF49464">
    <property type="entry name" value="Carboxypeptidase regulatory domain-like"/>
    <property type="match status" value="1"/>
</dbReference>
<keyword evidence="3" id="KW-1185">Reference proteome</keyword>
<name>A0AAU9CJX4_9BACT</name>